<dbReference type="InterPro" id="IPR028098">
    <property type="entry name" value="Glyco_trans_4-like_N"/>
</dbReference>
<dbReference type="InterPro" id="IPR050194">
    <property type="entry name" value="Glycosyltransferase_grp1"/>
</dbReference>
<evidence type="ECO:0008006" key="4">
    <source>
        <dbReference type="Google" id="ProtNLM"/>
    </source>
</evidence>
<reference evidence="3" key="1">
    <citation type="submission" date="2018-05" db="EMBL/GenBank/DDBJ databases">
        <authorList>
            <person name="Lanie J.A."/>
            <person name="Ng W.-L."/>
            <person name="Kazmierczak K.M."/>
            <person name="Andrzejewski T.M."/>
            <person name="Davidsen T.M."/>
            <person name="Wayne K.J."/>
            <person name="Tettelin H."/>
            <person name="Glass J.I."/>
            <person name="Rusch D."/>
            <person name="Podicherti R."/>
            <person name="Tsui H.-C.T."/>
            <person name="Winkler M.E."/>
        </authorList>
    </citation>
    <scope>NUCLEOTIDE SEQUENCE</scope>
</reference>
<name>A0A381S6G6_9ZZZZ</name>
<dbReference type="Pfam" id="PF00534">
    <property type="entry name" value="Glycos_transf_1"/>
    <property type="match status" value="1"/>
</dbReference>
<evidence type="ECO:0000259" key="2">
    <source>
        <dbReference type="Pfam" id="PF13439"/>
    </source>
</evidence>
<organism evidence="3">
    <name type="scientific">marine metagenome</name>
    <dbReference type="NCBI Taxonomy" id="408172"/>
    <lineage>
        <taxon>unclassified sequences</taxon>
        <taxon>metagenomes</taxon>
        <taxon>ecological metagenomes</taxon>
    </lineage>
</organism>
<accession>A0A381S6G6</accession>
<feature type="domain" description="Glycosyl transferase family 1" evidence="1">
    <location>
        <begin position="172"/>
        <end position="332"/>
    </location>
</feature>
<evidence type="ECO:0000259" key="1">
    <source>
        <dbReference type="Pfam" id="PF00534"/>
    </source>
</evidence>
<dbReference type="InterPro" id="IPR001296">
    <property type="entry name" value="Glyco_trans_1"/>
</dbReference>
<dbReference type="Gene3D" id="3.40.50.2000">
    <property type="entry name" value="Glycogen Phosphorylase B"/>
    <property type="match status" value="2"/>
</dbReference>
<dbReference type="GO" id="GO:0016757">
    <property type="term" value="F:glycosyltransferase activity"/>
    <property type="evidence" value="ECO:0007669"/>
    <property type="project" value="InterPro"/>
</dbReference>
<evidence type="ECO:0000313" key="3">
    <source>
        <dbReference type="EMBL" id="SUZ98908.1"/>
    </source>
</evidence>
<proteinExistence type="predicted"/>
<dbReference type="EMBL" id="UINC01002649">
    <property type="protein sequence ID" value="SUZ98908.1"/>
    <property type="molecule type" value="Genomic_DNA"/>
</dbReference>
<dbReference type="SUPFAM" id="SSF53756">
    <property type="entry name" value="UDP-Glycosyltransferase/glycogen phosphorylase"/>
    <property type="match status" value="1"/>
</dbReference>
<sequence length="356" mass="37867">MRIGLICPYSLTIPGGVQGQVLGLARMLRSSGHPTRVLGPCDGPPPDAGVTPLGNSLPTAANGSMAPIAPDVPCALRTIRALRDEEFDVIHLHEPLAPGPTTTALFLAAAPMVGTFHAAGGSLAYDVLNRGVRWLNRRLDRSFAVSDDAAAMAAESLGGEYEILFNGVEVRRSRQVVPWPTEGPTVFFIGRHEPRKGLNVLLDAMSHLPAHVRLWVAGDGPETEALRAGVAGDARITWLGRISDEERTARIRGADVFCAPSLRGESFGVVLLEGMACDTPVVASDIPGYSKVARGGEDALLVPPDDAAALGTAIDKVLRNPDLSARLVASGRIRAEEFSMRRLADRYLEAYADVMT</sequence>
<protein>
    <recommendedName>
        <fullName evidence="4">Glycosyltransferase subfamily 4-like N-terminal domain-containing protein</fullName>
    </recommendedName>
</protein>
<feature type="domain" description="Glycosyltransferase subfamily 4-like N-terminal" evidence="2">
    <location>
        <begin position="14"/>
        <end position="171"/>
    </location>
</feature>
<dbReference type="PANTHER" id="PTHR45947">
    <property type="entry name" value="SULFOQUINOVOSYL TRANSFERASE SQD2"/>
    <property type="match status" value="1"/>
</dbReference>
<gene>
    <name evidence="3" type="ORF">METZ01_LOCUS51762</name>
</gene>
<dbReference type="AlphaFoldDB" id="A0A381S6G6"/>
<dbReference type="PANTHER" id="PTHR45947:SF3">
    <property type="entry name" value="SULFOQUINOVOSYL TRANSFERASE SQD2"/>
    <property type="match status" value="1"/>
</dbReference>
<dbReference type="Pfam" id="PF13439">
    <property type="entry name" value="Glyco_transf_4"/>
    <property type="match status" value="1"/>
</dbReference>
<dbReference type="CDD" id="cd03801">
    <property type="entry name" value="GT4_PimA-like"/>
    <property type="match status" value="1"/>
</dbReference>